<feature type="transmembrane region" description="Helical" evidence="8">
    <location>
        <begin position="12"/>
        <end position="34"/>
    </location>
</feature>
<protein>
    <submittedName>
        <fullName evidence="10">ABC transporter permease</fullName>
    </submittedName>
    <submittedName>
        <fullName evidence="9">Ribose transport system permease protein rbsC</fullName>
    </submittedName>
</protein>
<evidence type="ECO:0000256" key="3">
    <source>
        <dbReference type="ARBA" id="ARBA00022475"/>
    </source>
</evidence>
<dbReference type="EMBL" id="QROE01000005">
    <property type="protein sequence ID" value="RHK94378.1"/>
    <property type="molecule type" value="Genomic_DNA"/>
</dbReference>
<feature type="transmembrane region" description="Helical" evidence="8">
    <location>
        <begin position="90"/>
        <end position="111"/>
    </location>
</feature>
<accession>A0A174G0V7</accession>
<keyword evidence="6 8" id="KW-1133">Transmembrane helix</keyword>
<keyword evidence="3" id="KW-1003">Cell membrane</keyword>
<evidence type="ECO:0000313" key="12">
    <source>
        <dbReference type="Proteomes" id="UP000284267"/>
    </source>
</evidence>
<evidence type="ECO:0000256" key="8">
    <source>
        <dbReference type="SAM" id="Phobius"/>
    </source>
</evidence>
<organism evidence="9 11">
    <name type="scientific">Blautia obeum</name>
    <dbReference type="NCBI Taxonomy" id="40520"/>
    <lineage>
        <taxon>Bacteria</taxon>
        <taxon>Bacillati</taxon>
        <taxon>Bacillota</taxon>
        <taxon>Clostridia</taxon>
        <taxon>Lachnospirales</taxon>
        <taxon>Lachnospiraceae</taxon>
        <taxon>Blautia</taxon>
    </lineage>
</organism>
<feature type="transmembrane region" description="Helical" evidence="8">
    <location>
        <begin position="46"/>
        <end position="69"/>
    </location>
</feature>
<gene>
    <name evidence="9" type="primary">rbsC_6</name>
    <name evidence="10" type="ORF">DW040_11995</name>
    <name evidence="9" type="ORF">ERS852394_02461</name>
</gene>
<evidence type="ECO:0000256" key="6">
    <source>
        <dbReference type="ARBA" id="ARBA00022989"/>
    </source>
</evidence>
<dbReference type="EMBL" id="CYZD01000014">
    <property type="protein sequence ID" value="CUO55287.1"/>
    <property type="molecule type" value="Genomic_DNA"/>
</dbReference>
<comment type="subcellular location">
    <subcellularLocation>
        <location evidence="1">Cell membrane</location>
        <topology evidence="1">Multi-pass membrane protein</topology>
    </subcellularLocation>
</comment>
<evidence type="ECO:0000256" key="7">
    <source>
        <dbReference type="ARBA" id="ARBA00023136"/>
    </source>
</evidence>
<feature type="transmembrane region" description="Helical" evidence="8">
    <location>
        <begin position="158"/>
        <end position="179"/>
    </location>
</feature>
<dbReference type="RefSeq" id="WP_055066434.1">
    <property type="nucleotide sequence ID" value="NZ_CABJDZ010000005.1"/>
</dbReference>
<feature type="transmembrane region" description="Helical" evidence="8">
    <location>
        <begin position="117"/>
        <end position="137"/>
    </location>
</feature>
<evidence type="ECO:0000256" key="4">
    <source>
        <dbReference type="ARBA" id="ARBA00022519"/>
    </source>
</evidence>
<reference evidence="9 11" key="1">
    <citation type="submission" date="2015-09" db="EMBL/GenBank/DDBJ databases">
        <authorList>
            <consortium name="Pathogen Informatics"/>
        </authorList>
    </citation>
    <scope>NUCLEOTIDE SEQUENCE [LARGE SCALE GENOMIC DNA]</scope>
    <source>
        <strain evidence="9 11">2789STDY5608837</strain>
    </source>
</reference>
<dbReference type="Proteomes" id="UP000284267">
    <property type="component" value="Unassembled WGS sequence"/>
</dbReference>
<dbReference type="AlphaFoldDB" id="A0A174G0V7"/>
<dbReference type="GO" id="GO:0022857">
    <property type="term" value="F:transmembrane transporter activity"/>
    <property type="evidence" value="ECO:0007669"/>
    <property type="project" value="InterPro"/>
</dbReference>
<evidence type="ECO:0000313" key="9">
    <source>
        <dbReference type="EMBL" id="CUO55287.1"/>
    </source>
</evidence>
<reference evidence="10 12" key="2">
    <citation type="submission" date="2018-08" db="EMBL/GenBank/DDBJ databases">
        <title>A genome reference for cultivated species of the human gut microbiota.</title>
        <authorList>
            <person name="Zou Y."/>
            <person name="Xue W."/>
            <person name="Luo G."/>
        </authorList>
    </citation>
    <scope>NUCLEOTIDE SEQUENCE [LARGE SCALE GENOMIC DNA]</scope>
    <source>
        <strain evidence="10 12">AF39-4</strain>
    </source>
</reference>
<dbReference type="InterPro" id="IPR001851">
    <property type="entry name" value="ABC_transp_permease"/>
</dbReference>
<feature type="transmembrane region" description="Helical" evidence="8">
    <location>
        <begin position="207"/>
        <end position="227"/>
    </location>
</feature>
<keyword evidence="5 8" id="KW-0812">Transmembrane</keyword>
<proteinExistence type="predicted"/>
<keyword evidence="2" id="KW-0813">Transport</keyword>
<dbReference type="Proteomes" id="UP000095409">
    <property type="component" value="Unassembled WGS sequence"/>
</dbReference>
<dbReference type="PANTHER" id="PTHR32196">
    <property type="entry name" value="ABC TRANSPORTER PERMEASE PROTEIN YPHD-RELATED-RELATED"/>
    <property type="match status" value="1"/>
</dbReference>
<dbReference type="PANTHER" id="PTHR32196:SF21">
    <property type="entry name" value="ABC TRANSPORTER PERMEASE PROTEIN YPHD-RELATED"/>
    <property type="match status" value="1"/>
</dbReference>
<evidence type="ECO:0000256" key="1">
    <source>
        <dbReference type="ARBA" id="ARBA00004651"/>
    </source>
</evidence>
<keyword evidence="4" id="KW-0997">Cell inner membrane</keyword>
<evidence type="ECO:0000256" key="2">
    <source>
        <dbReference type="ARBA" id="ARBA00022448"/>
    </source>
</evidence>
<dbReference type="GO" id="GO:0005886">
    <property type="term" value="C:plasma membrane"/>
    <property type="evidence" value="ECO:0007669"/>
    <property type="project" value="UniProtKB-SubCell"/>
</dbReference>
<keyword evidence="7 8" id="KW-0472">Membrane</keyword>
<sequence length="321" mass="33496">MKKYLNAEKLRSLGIYIILILVIIVVGTLNSAFLSKNNILNIGSQISMNGILSVGMTIVIISGGFDLSVGSNTAMCGAVALIASNSTGSVLLGLLGALVVGLLFGTCNGLIVKKIGINALITTLATNIAMKGIALIYTHSDSIMSTNDLFKAIGKMKILDIPFNLLLFVICVIVGQIFMSKTKPGRYIYALGGNERAARLSGIKTDLYGIIAFAISGFCCALVGIMMTTKLGSVSATYASGYEMDAIAATVIGGTSINGGEGSVGRTVAGILLLGVLSNAFDLMGIGIEYQYVFKGVVILLAVSADKISDFTKSKKVSFQK</sequence>
<evidence type="ECO:0000313" key="11">
    <source>
        <dbReference type="Proteomes" id="UP000095409"/>
    </source>
</evidence>
<evidence type="ECO:0000256" key="5">
    <source>
        <dbReference type="ARBA" id="ARBA00022692"/>
    </source>
</evidence>
<dbReference type="Pfam" id="PF02653">
    <property type="entry name" value="BPD_transp_2"/>
    <property type="match status" value="1"/>
</dbReference>
<evidence type="ECO:0000313" key="10">
    <source>
        <dbReference type="EMBL" id="RHK94378.1"/>
    </source>
</evidence>
<dbReference type="CDD" id="cd06579">
    <property type="entry name" value="TM_PBP1_transp_AraH_like"/>
    <property type="match status" value="1"/>
</dbReference>
<name>A0A174G0V7_9FIRM</name>